<dbReference type="InterPro" id="IPR023013">
    <property type="entry name" value="AGPR_AS"/>
</dbReference>
<dbReference type="NCBIfam" id="TIGR01850">
    <property type="entry name" value="argC"/>
    <property type="match status" value="1"/>
</dbReference>
<dbReference type="PANTHER" id="PTHR32338">
    <property type="entry name" value="N-ACETYL-GAMMA-GLUTAMYL-PHOSPHATE REDUCTASE, CHLOROPLASTIC-RELATED-RELATED"/>
    <property type="match status" value="1"/>
</dbReference>
<evidence type="ECO:0000256" key="2">
    <source>
        <dbReference type="ARBA" id="ARBA00022571"/>
    </source>
</evidence>
<dbReference type="InterPro" id="IPR058924">
    <property type="entry name" value="AGPR_dimerisation_dom"/>
</dbReference>
<evidence type="ECO:0000313" key="11">
    <source>
        <dbReference type="Proteomes" id="UP000321899"/>
    </source>
</evidence>
<evidence type="ECO:0000256" key="7">
    <source>
        <dbReference type="HAMAP-Rule" id="MF_00150"/>
    </source>
</evidence>
<protein>
    <recommendedName>
        <fullName evidence="7">N-acetyl-gamma-glutamyl-phosphate reductase</fullName>
        <shortName evidence="7">AGPR</shortName>
        <ecNumber evidence="7">1.2.1.38</ecNumber>
    </recommendedName>
    <alternativeName>
        <fullName evidence="7">N-acetyl-glutamate semialdehyde dehydrogenase</fullName>
        <shortName evidence="7">NAGSA dehydrogenase</shortName>
    </alternativeName>
</protein>
<keyword evidence="5 7" id="KW-0560">Oxidoreductase</keyword>
<dbReference type="GO" id="GO:0051287">
    <property type="term" value="F:NAD binding"/>
    <property type="evidence" value="ECO:0007669"/>
    <property type="project" value="InterPro"/>
</dbReference>
<comment type="catalytic activity">
    <reaction evidence="6 7">
        <text>N-acetyl-L-glutamate 5-semialdehyde + phosphate + NADP(+) = N-acetyl-L-glutamyl 5-phosphate + NADPH + H(+)</text>
        <dbReference type="Rhea" id="RHEA:21588"/>
        <dbReference type="ChEBI" id="CHEBI:15378"/>
        <dbReference type="ChEBI" id="CHEBI:29123"/>
        <dbReference type="ChEBI" id="CHEBI:43474"/>
        <dbReference type="ChEBI" id="CHEBI:57783"/>
        <dbReference type="ChEBI" id="CHEBI:57936"/>
        <dbReference type="ChEBI" id="CHEBI:58349"/>
        <dbReference type="EC" id="1.2.1.38"/>
    </reaction>
</comment>
<comment type="subcellular location">
    <subcellularLocation>
        <location evidence="7">Cytoplasm</location>
    </subcellularLocation>
</comment>
<dbReference type="UniPathway" id="UPA00068">
    <property type="reaction ID" value="UER00108"/>
</dbReference>
<dbReference type="EC" id="1.2.1.38" evidence="7"/>
<keyword evidence="2 7" id="KW-0055">Arginine biosynthesis</keyword>
<dbReference type="SUPFAM" id="SSF51735">
    <property type="entry name" value="NAD(P)-binding Rossmann-fold domains"/>
    <property type="match status" value="1"/>
</dbReference>
<organism evidence="10 11">
    <name type="scientific">Desulfobotulus mexicanus</name>
    <dbReference type="NCBI Taxonomy" id="2586642"/>
    <lineage>
        <taxon>Bacteria</taxon>
        <taxon>Pseudomonadati</taxon>
        <taxon>Thermodesulfobacteriota</taxon>
        <taxon>Desulfobacteria</taxon>
        <taxon>Desulfobacterales</taxon>
        <taxon>Desulfobacteraceae</taxon>
        <taxon>Desulfobotulus</taxon>
    </lineage>
</organism>
<dbReference type="SMART" id="SM00859">
    <property type="entry name" value="Semialdhyde_dh"/>
    <property type="match status" value="1"/>
</dbReference>
<dbReference type="OrthoDB" id="9801289at2"/>
<dbReference type="InterPro" id="IPR036291">
    <property type="entry name" value="NAD(P)-bd_dom_sf"/>
</dbReference>
<keyword evidence="3 7" id="KW-0028">Amino-acid biosynthesis</keyword>
<dbReference type="Proteomes" id="UP000321899">
    <property type="component" value="Unassembled WGS sequence"/>
</dbReference>
<keyword evidence="11" id="KW-1185">Reference proteome</keyword>
<evidence type="ECO:0000256" key="5">
    <source>
        <dbReference type="ARBA" id="ARBA00023002"/>
    </source>
</evidence>
<dbReference type="FunFam" id="3.30.360.10:FF:000014">
    <property type="entry name" value="N-acetyl-gamma-glutamyl-phosphate reductase"/>
    <property type="match status" value="1"/>
</dbReference>
<dbReference type="Pfam" id="PF22698">
    <property type="entry name" value="Semialdhyde_dhC_1"/>
    <property type="match status" value="1"/>
</dbReference>
<dbReference type="AlphaFoldDB" id="A0A5S5MD27"/>
<dbReference type="GO" id="GO:0005737">
    <property type="term" value="C:cytoplasm"/>
    <property type="evidence" value="ECO:0007669"/>
    <property type="project" value="UniProtKB-SubCell"/>
</dbReference>
<dbReference type="Gene3D" id="3.40.50.720">
    <property type="entry name" value="NAD(P)-binding Rossmann-like Domain"/>
    <property type="match status" value="1"/>
</dbReference>
<reference evidence="10 11" key="1">
    <citation type="submission" date="2019-06" db="EMBL/GenBank/DDBJ databases">
        <title>Desulfobotulus mexicanus sp. nov., a novel sulfate-reducing bacterium isolated from the sediment of an alkaline crater lake in Mexico.</title>
        <authorList>
            <person name="Hirschler-Rea A."/>
        </authorList>
    </citation>
    <scope>NUCLEOTIDE SEQUENCE [LARGE SCALE GENOMIC DNA]</scope>
    <source>
        <strain evidence="10 11">PAR22N</strain>
    </source>
</reference>
<dbReference type="SUPFAM" id="SSF55347">
    <property type="entry name" value="Glyceraldehyde-3-phosphate dehydrogenase-like, C-terminal domain"/>
    <property type="match status" value="1"/>
</dbReference>
<accession>A0A5S5MD27</accession>
<sequence>MIRVAVIGATGYAGAELVRILSSHPQVRMTMLTSRQYAGQLFSDVFPPFYKRIDLPLENYDVKKIVAEADLVFMALPHQLPMNMVPELLEGGCRVVDLSADFRFSDPVEYETFYETHRAPELCGESVYGLSEFFKEDISGARLVGNPGCYPTCILLPLLPLVQKQWVDLSHVVCDAKSGVSGAGRGVSLATHYCEIAQGFKAYKVGAHRHRPEIASIIEGVAEQRPAITFVPHLVPTIRGMLATSYLKLKENRTEAEIRECLQQAYKDRPFVRILPEGRFPDLSFVRGTNYCDIALRLDPETGVLILVSAIDNLVKGASGQAIQNMNIMWKLDETMGLDILPPVI</sequence>
<evidence type="ECO:0000256" key="1">
    <source>
        <dbReference type="ARBA" id="ARBA00004862"/>
    </source>
</evidence>
<dbReference type="GO" id="GO:0006526">
    <property type="term" value="P:L-arginine biosynthetic process"/>
    <property type="evidence" value="ECO:0007669"/>
    <property type="project" value="UniProtKB-UniRule"/>
</dbReference>
<dbReference type="CDD" id="cd17895">
    <property type="entry name" value="AGPR_1_N"/>
    <property type="match status" value="1"/>
</dbReference>
<dbReference type="Pfam" id="PF01118">
    <property type="entry name" value="Semialdhyde_dh"/>
    <property type="match status" value="1"/>
</dbReference>
<feature type="active site" evidence="7 8">
    <location>
        <position position="149"/>
    </location>
</feature>
<dbReference type="Gene3D" id="3.30.360.10">
    <property type="entry name" value="Dihydrodipicolinate Reductase, domain 2"/>
    <property type="match status" value="1"/>
</dbReference>
<dbReference type="CDD" id="cd23934">
    <property type="entry name" value="AGPR_1_C"/>
    <property type="match status" value="1"/>
</dbReference>
<gene>
    <name evidence="7" type="primary">argC</name>
    <name evidence="10" type="ORF">FIM25_14075</name>
</gene>
<dbReference type="PROSITE" id="PS01224">
    <property type="entry name" value="ARGC"/>
    <property type="match status" value="1"/>
</dbReference>
<evidence type="ECO:0000256" key="4">
    <source>
        <dbReference type="ARBA" id="ARBA00022857"/>
    </source>
</evidence>
<feature type="domain" description="Semialdehyde dehydrogenase NAD-binding" evidence="9">
    <location>
        <begin position="3"/>
        <end position="141"/>
    </location>
</feature>
<evidence type="ECO:0000256" key="6">
    <source>
        <dbReference type="ARBA" id="ARBA00050557"/>
    </source>
</evidence>
<comment type="similarity">
    <text evidence="7">Belongs to the NAGSA dehydrogenase family. Type 1 subfamily.</text>
</comment>
<evidence type="ECO:0000256" key="3">
    <source>
        <dbReference type="ARBA" id="ARBA00022605"/>
    </source>
</evidence>
<dbReference type="InterPro" id="IPR000706">
    <property type="entry name" value="AGPR_type-1"/>
</dbReference>
<dbReference type="InterPro" id="IPR000534">
    <property type="entry name" value="Semialdehyde_DH_NAD-bd"/>
</dbReference>
<dbReference type="HAMAP" id="MF_00150">
    <property type="entry name" value="ArgC_type1"/>
    <property type="match status" value="1"/>
</dbReference>
<keyword evidence="4 7" id="KW-0521">NADP</keyword>
<dbReference type="PANTHER" id="PTHR32338:SF10">
    <property type="entry name" value="N-ACETYL-GAMMA-GLUTAMYL-PHOSPHATE REDUCTASE, CHLOROPLASTIC-RELATED"/>
    <property type="match status" value="1"/>
</dbReference>
<dbReference type="InterPro" id="IPR050085">
    <property type="entry name" value="AGPR"/>
</dbReference>
<evidence type="ECO:0000259" key="9">
    <source>
        <dbReference type="SMART" id="SM00859"/>
    </source>
</evidence>
<dbReference type="GO" id="GO:0003942">
    <property type="term" value="F:N-acetyl-gamma-glutamyl-phosphate reductase activity"/>
    <property type="evidence" value="ECO:0007669"/>
    <property type="project" value="UniProtKB-UniRule"/>
</dbReference>
<comment type="caution">
    <text evidence="10">The sequence shown here is derived from an EMBL/GenBank/DDBJ whole genome shotgun (WGS) entry which is preliminary data.</text>
</comment>
<dbReference type="EMBL" id="VDMB01000024">
    <property type="protein sequence ID" value="TYT73601.1"/>
    <property type="molecule type" value="Genomic_DNA"/>
</dbReference>
<name>A0A5S5MD27_9BACT</name>
<dbReference type="RefSeq" id="WP_139450499.1">
    <property type="nucleotide sequence ID" value="NZ_VDMB01000024.1"/>
</dbReference>
<dbReference type="GO" id="GO:0070401">
    <property type="term" value="F:NADP+ binding"/>
    <property type="evidence" value="ECO:0007669"/>
    <property type="project" value="InterPro"/>
</dbReference>
<comment type="pathway">
    <text evidence="1 7">Amino-acid biosynthesis; L-arginine biosynthesis; N(2)-acetyl-L-ornithine from L-glutamate: step 3/4.</text>
</comment>
<evidence type="ECO:0000313" key="10">
    <source>
        <dbReference type="EMBL" id="TYT73601.1"/>
    </source>
</evidence>
<keyword evidence="7" id="KW-0963">Cytoplasm</keyword>
<comment type="function">
    <text evidence="7">Catalyzes the NADPH-dependent reduction of N-acetyl-5-glutamyl phosphate to yield N-acetyl-L-glutamate 5-semialdehyde.</text>
</comment>
<proteinExistence type="inferred from homology"/>
<evidence type="ECO:0000256" key="8">
    <source>
        <dbReference type="PROSITE-ProRule" id="PRU10010"/>
    </source>
</evidence>